<sequence length="285" mass="29734">MASPRTRGVLKIAAIALASLLGIAIAAGAVIAGVVESSKPAYSVGQFQTTAPNPPTSLSSKAVPQTDVLERSEATLPSTSQATTEMSVPPESALEPEVAPEVEHTVPPVPIVQVPVAESRPAATATAAPENICPSGTVTSGLTDVTTQNKREWVVGYLFDLVGHGSIHNGTTAAVDVPLYLPYIEGLDTAGHLTMNSFTGDFNYNPPTGTPRPGTLSLLPGQALTYTFAAKDVTSDKMRKTVAWYADPKEAVWNYSDIQNQIDCPEVPVAAQPGGPSIPNIHVAK</sequence>
<protein>
    <submittedName>
        <fullName evidence="2">Uncharacterized protein</fullName>
    </submittedName>
</protein>
<name>A0A931CSP1_9MICC</name>
<dbReference type="AlphaFoldDB" id="A0A931CSP1"/>
<evidence type="ECO:0000256" key="1">
    <source>
        <dbReference type="SAM" id="MobiDB-lite"/>
    </source>
</evidence>
<comment type="caution">
    <text evidence="2">The sequence shown here is derived from an EMBL/GenBank/DDBJ whole genome shotgun (WGS) entry which is preliminary data.</text>
</comment>
<feature type="compositionally biased region" description="Polar residues" evidence="1">
    <location>
        <begin position="46"/>
        <end position="63"/>
    </location>
</feature>
<dbReference type="EMBL" id="JADNYM010000006">
    <property type="protein sequence ID" value="MBG0739043.1"/>
    <property type="molecule type" value="Genomic_DNA"/>
</dbReference>
<feature type="region of interest" description="Disordered" evidence="1">
    <location>
        <begin position="46"/>
        <end position="101"/>
    </location>
</feature>
<reference evidence="2 3" key="1">
    <citation type="submission" date="2020-11" db="EMBL/GenBank/DDBJ databases">
        <title>Arthrobacter antarcticus sp. nov., isolated from Antarctic Soil.</title>
        <authorList>
            <person name="Li J."/>
        </authorList>
    </citation>
    <scope>NUCLEOTIDE SEQUENCE [LARGE SCALE GENOMIC DNA]</scope>
    <source>
        <strain evidence="2 3">Z1-20</strain>
    </source>
</reference>
<gene>
    <name evidence="2" type="ORF">IV500_06465</name>
</gene>
<dbReference type="Proteomes" id="UP000655366">
    <property type="component" value="Unassembled WGS sequence"/>
</dbReference>
<feature type="compositionally biased region" description="Polar residues" evidence="1">
    <location>
        <begin position="75"/>
        <end position="86"/>
    </location>
</feature>
<organism evidence="2 3">
    <name type="scientific">Arthrobacter terrae</name>
    <dbReference type="NCBI Taxonomy" id="2935737"/>
    <lineage>
        <taxon>Bacteria</taxon>
        <taxon>Bacillati</taxon>
        <taxon>Actinomycetota</taxon>
        <taxon>Actinomycetes</taxon>
        <taxon>Micrococcales</taxon>
        <taxon>Micrococcaceae</taxon>
        <taxon>Arthrobacter</taxon>
    </lineage>
</organism>
<proteinExistence type="predicted"/>
<evidence type="ECO:0000313" key="2">
    <source>
        <dbReference type="EMBL" id="MBG0739043.1"/>
    </source>
</evidence>
<evidence type="ECO:0000313" key="3">
    <source>
        <dbReference type="Proteomes" id="UP000655366"/>
    </source>
</evidence>
<accession>A0A931CSP1</accession>
<dbReference type="RefSeq" id="WP_196395988.1">
    <property type="nucleotide sequence ID" value="NZ_JADNYM010000006.1"/>
</dbReference>
<keyword evidence="3" id="KW-1185">Reference proteome</keyword>